<name>A0AAV3NTU2_LITER</name>
<dbReference type="EMBL" id="BAABME010015635">
    <property type="protein sequence ID" value="GAA0142211.1"/>
    <property type="molecule type" value="Genomic_DNA"/>
</dbReference>
<feature type="compositionally biased region" description="Polar residues" evidence="1">
    <location>
        <begin position="499"/>
        <end position="522"/>
    </location>
</feature>
<dbReference type="PANTHER" id="PTHR21726">
    <property type="entry name" value="PHOSPHATIDYLINOSITOL N-ACETYLGLUCOSAMINYLTRANSFERASE SUBUNIT P DOWN SYNDROME CRITICAL REGION PROTEIN 5 -RELATED"/>
    <property type="match status" value="1"/>
</dbReference>
<sequence>MEIEKRSSKGGFLQLFDWNLKSRKKLFSNNKSELSENGKYVKEYVDGVAISRIQQVHENGRVPEAKAITDLHYQAVPSDREEYGHEAKVPGVVARLMGLDYMPNSNSSDNNTLPFESQLFSRADYLRSLNFHDEHHIVIYESSQNSSNRDPKNPLKLKLHRMQRPIEKFQTDVPPSKTPKPVSISHNRQMSPIKSPGFIPPKNATFVMEAAARIIEQSPRSTAKGKSALLVSSSSTLRFQEFSEKMGAAKKTSVMSDATSRQSHTKHVKRQPRDKGDVHLTSKVSIVALQNRKTKVKSAPLAVKAKSTVQRRDGMTSLRRISGNVKEASEAKPSYSIKNPPKSRKNIEKKTSSSTSSDVLRQNNQKQNYMTHMDEQSLKPSLSKRKDRKVLPTSDINKTNKVLNKVIVNPTARSGTTNPMVVNSRRDSSEFGIKKVSRKKLPENTNTYSVKSIENSTREKSVKSNVSSGGQNGLDVIDRKTGLDVVSFTFTSPINKLFPGSSSATQSTENNESSCLISGENDSSSKFSAASCSGTNEVGGDALSILLEQKLRELISNVEDPLQEVKETTFTSSNQCNSCTDGIRPSGPWDWQGSEASAEHTSFRKNESKRNFDLQNSSLPPSQNILDLEASCNSLDSYRSFTSAVSGSKWYSSSENDDVSDQSSTTASQITDVDLDLTDSACSSSAWSISIDETSSFTLSISKGPYNWELEYIESIINYADLMLEDFALGHVDRVMDPNLFDHLESHVIESNKDLEEQFRVARRALFDCVEECLQSRCKRDFCGSFRAWSKWMVVFKRSEHLAEDLYREIFSLTNMVDLRVDEVVDKDMSSQGGRWVEFEYETFEEGIEIENEILTSLVNELLGDFVVSKTL</sequence>
<feature type="region of interest" description="Disordered" evidence="1">
    <location>
        <begin position="247"/>
        <end position="279"/>
    </location>
</feature>
<feature type="domain" description="DUF3741" evidence="3">
    <location>
        <begin position="78"/>
        <end position="108"/>
    </location>
</feature>
<keyword evidence="5" id="KW-1185">Reference proteome</keyword>
<evidence type="ECO:0000313" key="4">
    <source>
        <dbReference type="EMBL" id="GAA0142211.1"/>
    </source>
</evidence>
<feature type="domain" description="DUF4378" evidence="2">
    <location>
        <begin position="709"/>
        <end position="861"/>
    </location>
</feature>
<dbReference type="InterPro" id="IPR032795">
    <property type="entry name" value="DUF3741-assoc"/>
</dbReference>
<reference evidence="4 5" key="1">
    <citation type="submission" date="2024-01" db="EMBL/GenBank/DDBJ databases">
        <title>The complete chloroplast genome sequence of Lithospermum erythrorhizon: insights into the phylogenetic relationship among Boraginaceae species and the maternal lineages of purple gromwells.</title>
        <authorList>
            <person name="Okada T."/>
            <person name="Watanabe K."/>
        </authorList>
    </citation>
    <scope>NUCLEOTIDE SEQUENCE [LARGE SCALE GENOMIC DNA]</scope>
</reference>
<organism evidence="4 5">
    <name type="scientific">Lithospermum erythrorhizon</name>
    <name type="common">Purple gromwell</name>
    <name type="synonym">Lithospermum officinale var. erythrorhizon</name>
    <dbReference type="NCBI Taxonomy" id="34254"/>
    <lineage>
        <taxon>Eukaryota</taxon>
        <taxon>Viridiplantae</taxon>
        <taxon>Streptophyta</taxon>
        <taxon>Embryophyta</taxon>
        <taxon>Tracheophyta</taxon>
        <taxon>Spermatophyta</taxon>
        <taxon>Magnoliopsida</taxon>
        <taxon>eudicotyledons</taxon>
        <taxon>Gunneridae</taxon>
        <taxon>Pentapetalae</taxon>
        <taxon>asterids</taxon>
        <taxon>lamiids</taxon>
        <taxon>Boraginales</taxon>
        <taxon>Boraginaceae</taxon>
        <taxon>Boraginoideae</taxon>
        <taxon>Lithospermeae</taxon>
        <taxon>Lithospermum</taxon>
    </lineage>
</organism>
<evidence type="ECO:0000259" key="2">
    <source>
        <dbReference type="Pfam" id="PF14309"/>
    </source>
</evidence>
<dbReference type="AlphaFoldDB" id="A0AAV3NTU2"/>
<evidence type="ECO:0000259" key="3">
    <source>
        <dbReference type="Pfam" id="PF14383"/>
    </source>
</evidence>
<feature type="compositionally biased region" description="Polar residues" evidence="1">
    <location>
        <begin position="352"/>
        <end position="370"/>
    </location>
</feature>
<feature type="compositionally biased region" description="Polar residues" evidence="1">
    <location>
        <begin position="253"/>
        <end position="262"/>
    </location>
</feature>
<dbReference type="InterPro" id="IPR025486">
    <property type="entry name" value="DUF4378"/>
</dbReference>
<accession>A0AAV3NTU2</accession>
<feature type="region of interest" description="Disordered" evidence="1">
    <location>
        <begin position="299"/>
        <end position="391"/>
    </location>
</feature>
<comment type="caution">
    <text evidence="4">The sequence shown here is derived from an EMBL/GenBank/DDBJ whole genome shotgun (WGS) entry which is preliminary data.</text>
</comment>
<dbReference type="Proteomes" id="UP001454036">
    <property type="component" value="Unassembled WGS sequence"/>
</dbReference>
<protein>
    <submittedName>
        <fullName evidence="4">Transferase</fullName>
    </submittedName>
</protein>
<feature type="region of interest" description="Disordered" evidence="1">
    <location>
        <begin position="170"/>
        <end position="198"/>
    </location>
</feature>
<proteinExistence type="predicted"/>
<dbReference type="Pfam" id="PF14383">
    <property type="entry name" value="VARLMGL"/>
    <property type="match status" value="1"/>
</dbReference>
<dbReference type="PANTHER" id="PTHR21726:SF57">
    <property type="entry name" value="SERINE-RICH ADHESIN FOR PLATELETS-LIKE PROTEIN"/>
    <property type="match status" value="1"/>
</dbReference>
<gene>
    <name evidence="4" type="ORF">LIER_35536</name>
</gene>
<keyword evidence="4" id="KW-0808">Transferase</keyword>
<evidence type="ECO:0000313" key="5">
    <source>
        <dbReference type="Proteomes" id="UP001454036"/>
    </source>
</evidence>
<dbReference type="GO" id="GO:0016740">
    <property type="term" value="F:transferase activity"/>
    <property type="evidence" value="ECO:0007669"/>
    <property type="project" value="UniProtKB-KW"/>
</dbReference>
<feature type="region of interest" description="Disordered" evidence="1">
    <location>
        <begin position="499"/>
        <end position="531"/>
    </location>
</feature>
<dbReference type="Pfam" id="PF14309">
    <property type="entry name" value="DUF4378"/>
    <property type="match status" value="1"/>
</dbReference>
<evidence type="ECO:0000256" key="1">
    <source>
        <dbReference type="SAM" id="MobiDB-lite"/>
    </source>
</evidence>